<accession>A0ABR1VNH3</accession>
<reference evidence="1 2" key="1">
    <citation type="submission" date="2023-01" db="EMBL/GenBank/DDBJ databases">
        <title>Analysis of 21 Apiospora genomes using comparative genomics revels a genus with tremendous synthesis potential of carbohydrate active enzymes and secondary metabolites.</title>
        <authorList>
            <person name="Sorensen T."/>
        </authorList>
    </citation>
    <scope>NUCLEOTIDE SEQUENCE [LARGE SCALE GENOMIC DNA]</scope>
    <source>
        <strain evidence="1 2">CBS 114990</strain>
    </source>
</reference>
<evidence type="ECO:0000313" key="2">
    <source>
        <dbReference type="Proteomes" id="UP001433268"/>
    </source>
</evidence>
<dbReference type="RefSeq" id="XP_066665211.1">
    <property type="nucleotide sequence ID" value="XM_066815921.1"/>
</dbReference>
<dbReference type="Proteomes" id="UP001433268">
    <property type="component" value="Unassembled WGS sequence"/>
</dbReference>
<dbReference type="EMBL" id="JAQQWN010000008">
    <property type="protein sequence ID" value="KAK8071403.1"/>
    <property type="molecule type" value="Genomic_DNA"/>
</dbReference>
<dbReference type="GeneID" id="92048981"/>
<name>A0ABR1VNH3_9PEZI</name>
<sequence length="159" mass="16355">MLTTEASLSCAINAYRLHIMSSPLVTSLRKSQQSTPIPARDAGPVAVAKVARRAVGAEVALEPGATVPHAGRDGLVVLLGGPLHGADEVERLPRGLDLGAVAGVPEAPVADGDAHVAEVHVLVAEGPDSAFVAVAPIFRHTVLAEYSLTSWRSFKEGAG</sequence>
<proteinExistence type="predicted"/>
<protein>
    <submittedName>
        <fullName evidence="1">Uncharacterized protein</fullName>
    </submittedName>
</protein>
<keyword evidence="2" id="KW-1185">Reference proteome</keyword>
<evidence type="ECO:0000313" key="1">
    <source>
        <dbReference type="EMBL" id="KAK8071403.1"/>
    </source>
</evidence>
<organism evidence="1 2">
    <name type="scientific">Apiospora hydei</name>
    <dbReference type="NCBI Taxonomy" id="1337664"/>
    <lineage>
        <taxon>Eukaryota</taxon>
        <taxon>Fungi</taxon>
        <taxon>Dikarya</taxon>
        <taxon>Ascomycota</taxon>
        <taxon>Pezizomycotina</taxon>
        <taxon>Sordariomycetes</taxon>
        <taxon>Xylariomycetidae</taxon>
        <taxon>Amphisphaeriales</taxon>
        <taxon>Apiosporaceae</taxon>
        <taxon>Apiospora</taxon>
    </lineage>
</organism>
<comment type="caution">
    <text evidence="1">The sequence shown here is derived from an EMBL/GenBank/DDBJ whole genome shotgun (WGS) entry which is preliminary data.</text>
</comment>
<gene>
    <name evidence="1" type="ORF">PG997_011606</name>
</gene>